<dbReference type="KEGG" id="mmu:240216"/>
<sequence length="550" mass="61161">MNTPLLTPGWCPQEQSFTFDRVLGPGAAQEAEQELLTQVQPMLASVGQGYNTTLLLQGQETEAPRFVPQVLQMLFEEALPLCSSGPVLCTLSLVQINRIGQARDLLSPCVEDLPVLDVAPLGLVVKDASEVEVSDARAASELYLKAAVGEGRDCPLLRVLAGAAAGEEVEGSLPWIISWLLEANSYRGVLLRLDPRGSSLSLLQNALLGASRKRMQVNDVKPTLWSAVEEMGARRATLKMLRLGLLGDTLTYSGLNQLGRALWELQVVKAWGPRSHTHKGTRDETVRLLEPQVKGEPLNYCKQGRHSAHLSEAGRRGFLGSGLRLKHPLGHCEEQAHQAPDVALQFSLAQARRQRLREEHRIRIQEELKHLEHWKEVATCEQIKGTVAEEACMGRESQRKEQAVLKLQVDTLQAERDVAEQDLVVLYDLYVQATRARTCHLLQVFQAWQRMWEEKAMATEHHYRSLLAGILQGSIDLALKNQQLQSQNQQLEQSADRASHAGVLPGETSDPKHSGATLPLSSFMKAQKGRGRWGIPTKMAFITETYQYHH</sequence>
<dbReference type="PANTHER" id="PTHR40710">
    <property type="entry name" value="RIKEN CDNA E230025N22 GENE"/>
    <property type="match status" value="1"/>
</dbReference>
<keyword evidence="3" id="KW-0175">Coiled coil</keyword>
<dbReference type="AlphaFoldDB" id="Q8BU60"/>
<evidence type="ECO:0000256" key="2">
    <source>
        <dbReference type="ARBA" id="ARBA00022840"/>
    </source>
</evidence>
<name>Q8BU60_MOUSE</name>
<dbReference type="GeneID" id="240216"/>
<feature type="coiled-coil region" evidence="3">
    <location>
        <begin position="395"/>
        <end position="422"/>
    </location>
</feature>
<reference evidence="5" key="1">
    <citation type="journal article" date="1999" name="Methods Enzymol.">
        <title>High-efficiency full-length cDNA cloning.</title>
        <authorList>
            <person name="Carninci P."/>
            <person name="Hayashizaki Y."/>
        </authorList>
    </citation>
    <scope>NUCLEOTIDE SEQUENCE</scope>
    <source>
        <strain evidence="5">C57BL/6J</strain>
        <tissue evidence="5">Oviduct</tissue>
    </source>
</reference>
<dbReference type="InterPro" id="IPR036961">
    <property type="entry name" value="Kinesin_motor_dom_sf"/>
</dbReference>
<keyword evidence="2" id="KW-0067">ATP-binding</keyword>
<reference evidence="5" key="7">
    <citation type="journal article" date="2005" name="Science">
        <title>The Transcriptional Landscape of the Mammalian Genome.</title>
        <authorList>
            <consortium name="The FANTOM Consortium"/>
            <consortium name="Riken Genome Exploration Research Group and Genome Science Group (Genome Network Project Core Group)"/>
        </authorList>
    </citation>
    <scope>NUCLEOTIDE SEQUENCE</scope>
    <source>
        <strain evidence="5">C57BL/6J</strain>
        <tissue evidence="5">Oviduct</tissue>
    </source>
</reference>
<dbReference type="MGI" id="MGI:3687212">
    <property type="gene designation" value="E230025N22Rik"/>
</dbReference>
<dbReference type="BioGRID-ORCS" id="240216">
    <property type="hits" value="3 hits in 76 CRISPR screens"/>
</dbReference>
<dbReference type="PANTHER" id="PTHR40710:SF1">
    <property type="entry name" value="RIKEN CDNA E230025N22 GENE"/>
    <property type="match status" value="1"/>
</dbReference>
<dbReference type="SUPFAM" id="SSF52540">
    <property type="entry name" value="P-loop containing nucleoside triphosphate hydrolases"/>
    <property type="match status" value="1"/>
</dbReference>
<dbReference type="DNASU" id="240216"/>
<dbReference type="GO" id="GO:0005524">
    <property type="term" value="F:ATP binding"/>
    <property type="evidence" value="ECO:0007669"/>
    <property type="project" value="UniProtKB-KW"/>
</dbReference>
<accession>Q8BU60</accession>
<reference evidence="5" key="4">
    <citation type="journal article" date="2001" name="Nature">
        <title>Functional annotation of a full-length mouse cDNA collection.</title>
        <authorList>
            <consortium name="The RIKEN Genome Exploration Research Group Phase II Team and the FANTOM Consortium"/>
        </authorList>
    </citation>
    <scope>NUCLEOTIDE SEQUENCE</scope>
    <source>
        <strain evidence="5">C57BL/6J</strain>
        <tissue evidence="5">Oviduct</tissue>
    </source>
</reference>
<dbReference type="RefSeq" id="NP_766419.2">
    <property type="nucleotide sequence ID" value="NM_172831.2"/>
</dbReference>
<dbReference type="EMBL" id="AK087618">
    <property type="protein sequence ID" value="BAC39945.1"/>
    <property type="molecule type" value="mRNA"/>
</dbReference>
<keyword evidence="1" id="KW-0547">Nucleotide-binding</keyword>
<feature type="region of interest" description="Disordered" evidence="4">
    <location>
        <begin position="487"/>
        <end position="518"/>
    </location>
</feature>
<evidence type="ECO:0000256" key="4">
    <source>
        <dbReference type="SAM" id="MobiDB-lite"/>
    </source>
</evidence>
<reference evidence="5" key="3">
    <citation type="journal article" date="2000" name="Genome Res.">
        <title>RIKEN integrated sequence analysis (RISA) system--384-format sequencing pipeline with 384 multicapillary sequencer.</title>
        <authorList>
            <person name="Shibata K."/>
            <person name="Itoh M."/>
            <person name="Aizawa K."/>
            <person name="Nagaoka S."/>
            <person name="Sasaki N."/>
            <person name="Carninci P."/>
            <person name="Konno H."/>
            <person name="Akiyama J."/>
            <person name="Nishi K."/>
            <person name="Kitsunai T."/>
            <person name="Tashiro H."/>
            <person name="Itoh M."/>
            <person name="Sumi N."/>
            <person name="Ishii Y."/>
            <person name="Nakamura S."/>
            <person name="Hazama M."/>
            <person name="Nishine T."/>
            <person name="Harada A."/>
            <person name="Yamamoto R."/>
            <person name="Matsumoto H."/>
            <person name="Sakaguchi S."/>
            <person name="Ikegami T."/>
            <person name="Kashiwagi K."/>
            <person name="Fujiwake S."/>
            <person name="Inoue K."/>
            <person name="Togawa Y."/>
            <person name="Izawa M."/>
            <person name="Ohara E."/>
            <person name="Watahiki M."/>
            <person name="Yoneda Y."/>
            <person name="Ishikawa T."/>
            <person name="Ozawa K."/>
            <person name="Tanaka T."/>
            <person name="Matsuura S."/>
            <person name="Kawai J."/>
            <person name="Okazaki Y."/>
            <person name="Muramatsu M."/>
            <person name="Inoue Y."/>
            <person name="Kira A."/>
            <person name="Hayashizaki Y."/>
        </authorList>
    </citation>
    <scope>NUCLEOTIDE SEQUENCE</scope>
    <source>
        <strain evidence="5">C57BL/6J</strain>
        <tissue evidence="5">Oviduct</tissue>
    </source>
</reference>
<reference evidence="5" key="6">
    <citation type="submission" date="2002-04" db="EMBL/GenBank/DDBJ databases">
        <authorList>
            <person name="Adachi J."/>
            <person name="Aizawa K."/>
            <person name="Akimura T."/>
            <person name="Arakawa T."/>
            <person name="Bono H."/>
            <person name="Carninci P."/>
            <person name="Fukuda S."/>
            <person name="Furuno M."/>
            <person name="Hanagaki T."/>
            <person name="Hara A."/>
            <person name="Hashizume W."/>
            <person name="Hayashida K."/>
            <person name="Hayatsu N."/>
            <person name="Hiramoto K."/>
            <person name="Hiraoka T."/>
            <person name="Hirozane T."/>
            <person name="Hori F."/>
            <person name="Imotani K."/>
            <person name="Ishii Y."/>
            <person name="Itoh M."/>
            <person name="Kagawa I."/>
            <person name="Kasukawa T."/>
            <person name="Katoh H."/>
            <person name="Kawai J."/>
            <person name="Kojima Y."/>
            <person name="Kondo S."/>
            <person name="Konno H."/>
            <person name="Kouda M."/>
            <person name="Koya S."/>
            <person name="Kurihara C."/>
            <person name="Matsuyama T."/>
            <person name="Miyazaki A."/>
            <person name="Murata M."/>
            <person name="Nakamura M."/>
            <person name="Nishi K."/>
            <person name="Nomura K."/>
            <person name="Numazaki R."/>
            <person name="Ohno M."/>
            <person name="Ohsato N."/>
            <person name="Okazaki Y."/>
            <person name="Saito R."/>
            <person name="Saitoh H."/>
            <person name="Sakai C."/>
            <person name="Sakai K."/>
            <person name="Sakazume N."/>
            <person name="Sano H."/>
            <person name="Sasaki D."/>
            <person name="Shibata K."/>
            <person name="Shinagawa A."/>
            <person name="Shiraki T."/>
            <person name="Sogabe Y."/>
            <person name="Tagami M."/>
            <person name="Tagawa A."/>
            <person name="Takahashi F."/>
            <person name="Takaku-Akahira S."/>
            <person name="Takeda Y."/>
            <person name="Tanaka T."/>
            <person name="Tomaru A."/>
            <person name="Toya T."/>
            <person name="Yasunishi A."/>
            <person name="Muramatsu M."/>
            <person name="Hayashizaki Y."/>
        </authorList>
    </citation>
    <scope>NUCLEOTIDE SEQUENCE</scope>
    <source>
        <strain evidence="5">C57BL/6J</strain>
        <tissue evidence="5">Oviduct</tissue>
    </source>
</reference>
<organism evidence="5">
    <name type="scientific">Mus musculus</name>
    <name type="common">Mouse</name>
    <dbReference type="NCBI Taxonomy" id="10090"/>
    <lineage>
        <taxon>Eukaryota</taxon>
        <taxon>Metazoa</taxon>
        <taxon>Chordata</taxon>
        <taxon>Craniata</taxon>
        <taxon>Vertebrata</taxon>
        <taxon>Euteleostomi</taxon>
        <taxon>Mammalia</taxon>
        <taxon>Eutheria</taxon>
        <taxon>Euarchontoglires</taxon>
        <taxon>Glires</taxon>
        <taxon>Rodentia</taxon>
        <taxon>Myomorpha</taxon>
        <taxon>Muroidea</taxon>
        <taxon>Muridae</taxon>
        <taxon>Murinae</taxon>
        <taxon>Mus</taxon>
        <taxon>Mus</taxon>
    </lineage>
</organism>
<dbReference type="Gene3D" id="3.40.850.10">
    <property type="entry name" value="Kinesin motor domain"/>
    <property type="match status" value="1"/>
</dbReference>
<dbReference type="OrthoDB" id="3176171at2759"/>
<evidence type="ECO:0000256" key="3">
    <source>
        <dbReference type="SAM" id="Coils"/>
    </source>
</evidence>
<evidence type="ECO:0000256" key="1">
    <source>
        <dbReference type="ARBA" id="ARBA00022741"/>
    </source>
</evidence>
<dbReference type="AGR" id="MGI:3687212"/>
<gene>
    <name evidence="6" type="primary">E230025N22Rik</name>
</gene>
<reference evidence="5" key="2">
    <citation type="journal article" date="2000" name="Genome Res.">
        <title>Normalization and subtraction of cap-trapper-selected cDNAs to prepare full-length cDNA libraries for rapid discovery of new genes.</title>
        <authorList>
            <person name="Carninci P."/>
            <person name="Shibata Y."/>
            <person name="Hayatsu N."/>
            <person name="Sugahara Y."/>
            <person name="Shibata K."/>
            <person name="Itoh M."/>
            <person name="Konno H."/>
            <person name="Okazaki Y."/>
            <person name="Muramatsu M."/>
            <person name="Hayashizaki Y."/>
        </authorList>
    </citation>
    <scope>NUCLEOTIDE SEQUENCE</scope>
    <source>
        <strain evidence="5">C57BL/6J</strain>
        <tissue evidence="5">Oviduct</tissue>
    </source>
</reference>
<protein>
    <submittedName>
        <fullName evidence="5">Uncharacterized protein</fullName>
    </submittedName>
</protein>
<dbReference type="InterPro" id="IPR027417">
    <property type="entry name" value="P-loop_NTPase"/>
</dbReference>
<reference evidence="5" key="5">
    <citation type="journal article" date="2002" name="Nature">
        <title>Analysis of the mouse transcriptome based on functional annotation of 60,770 full-length cDNAs.</title>
        <authorList>
            <consortium name="The FANTOM Consortium and the RIKEN Genome Exploration Research Group Phase I and II Team"/>
        </authorList>
    </citation>
    <scope>NUCLEOTIDE SEQUENCE</scope>
    <source>
        <strain evidence="5">C57BL/6J</strain>
        <tissue evidence="5">Oviduct</tissue>
    </source>
</reference>
<reference evidence="5" key="8">
    <citation type="journal article" date="2005" name="Science">
        <title>Antisense Transcription in the Mammalian Transcriptome.</title>
        <authorList>
            <consortium name="RIKEN Genome Exploration Research Group and Genome Science Group (Genome Network Project Core Group) and the FANTOM Consortium"/>
        </authorList>
    </citation>
    <scope>NUCLEOTIDE SEQUENCE</scope>
    <source>
        <strain evidence="5">C57BL/6J</strain>
        <tissue evidence="5">Oviduct</tissue>
    </source>
</reference>
<proteinExistence type="evidence at transcript level"/>
<evidence type="ECO:0000313" key="5">
    <source>
        <dbReference type="EMBL" id="BAC39945.1"/>
    </source>
</evidence>
<evidence type="ECO:0000313" key="6">
    <source>
        <dbReference type="MGI" id="MGI:3687212"/>
    </source>
</evidence>